<feature type="compositionally biased region" description="Low complexity" evidence="3">
    <location>
        <begin position="328"/>
        <end position="353"/>
    </location>
</feature>
<keyword evidence="5" id="KW-1185">Reference proteome</keyword>
<comment type="caution">
    <text evidence="4">The sequence shown here is derived from an EMBL/GenBank/DDBJ whole genome shotgun (WGS) entry which is preliminary data.</text>
</comment>
<feature type="compositionally biased region" description="Polar residues" evidence="3">
    <location>
        <begin position="314"/>
        <end position="324"/>
    </location>
</feature>
<dbReference type="EMBL" id="JABFAA010345849">
    <property type="protein sequence ID" value="MBA0701984.1"/>
    <property type="molecule type" value="Genomic_DNA"/>
</dbReference>
<dbReference type="Pfam" id="PF00657">
    <property type="entry name" value="Lipase_GDSL"/>
    <property type="match status" value="1"/>
</dbReference>
<sequence>MTSSHTKSSSSTHTGSSSHAGSLTTSGSKTSGSSTNTGSATTDGSATTGSILSHSSGSSSHKTNSHMSSGHTKSGSSTHTGSSKHTGSCTTSGSKTSGSSASTGSTTTNGHATTGSATIDGHETTSSISSHTSGSSSHKTNSHSTSAPTKSCSCSCTPTDSSNHTGSATTDGHTTTGSISSHSSGSSSHKTNSHTTSAHTKSGSSTHTGSSKHTGSFTTSGSKISGSSTNTGSATTGGHTTTGSISSHSSGSTSHKSNSHTTSTYTRSGSSTHTGSSKHTGSFTTSGHSSTSSDFGSKTSGSSKSTSSSKNNDHVTSGSTSSPSIDYGSPMTSSTTTSGHTNSESSTSNNFGSKTSGSFRGTNSYDAPGSTNLGISTSSDISMGSGSSKSSSLENQFSGTFSKVFAFGDSYTDTGNAQSLGILKDFASAFLSSFFQTIDSNLHFEGRSSNGRLVIDFLCDSLNIPLLPPFEVASKNSSINEDCGVNFAVGGSTSLSGDFFTNHKITNNLLWQGTPLGFQTQIEWFNQFVTKKACNGETVEQCKEQMGNNLIWLGQMGADDFARVIGSSISLRWLTDITLGQISKILTTVLDSGARFIVVQGLPPLGCWPLAKLLTPHFAKDEMGCSAVINKAIMAHNDLLQKTLEEFRRNYPNATIAYADYFNAFKTVMGNLTEFGFSDGSGACCGVGGGLNFNLNNLCGMDGTNTCSNPNAYIHWDGLHLTEAMNKQIARLFLLEGFCQPSFVDLIKRHQSLLQPSLQ</sequence>
<dbReference type="Gene3D" id="3.40.50.1110">
    <property type="entry name" value="SGNH hydrolase"/>
    <property type="match status" value="1"/>
</dbReference>
<keyword evidence="2" id="KW-0325">Glycoprotein</keyword>
<evidence type="ECO:0000256" key="2">
    <source>
        <dbReference type="ARBA" id="ARBA00023180"/>
    </source>
</evidence>
<evidence type="ECO:0000313" key="5">
    <source>
        <dbReference type="Proteomes" id="UP000593577"/>
    </source>
</evidence>
<dbReference type="Proteomes" id="UP000593577">
    <property type="component" value="Unassembled WGS sequence"/>
</dbReference>
<dbReference type="AlphaFoldDB" id="A0A7J8YSD5"/>
<dbReference type="InterPro" id="IPR001087">
    <property type="entry name" value="GDSL"/>
</dbReference>
<dbReference type="SUPFAM" id="SSF52266">
    <property type="entry name" value="SGNH hydrolase"/>
    <property type="match status" value="1"/>
</dbReference>
<dbReference type="PANTHER" id="PTHR22835">
    <property type="entry name" value="ZINC FINGER FYVE DOMAIN CONTAINING PROTEIN"/>
    <property type="match status" value="1"/>
</dbReference>
<reference evidence="4 5" key="1">
    <citation type="journal article" date="2019" name="Genome Biol. Evol.">
        <title>Insights into the evolution of the New World diploid cottons (Gossypium, subgenus Houzingenia) based on genome sequencing.</title>
        <authorList>
            <person name="Grover C.E."/>
            <person name="Arick M.A. 2nd"/>
            <person name="Thrash A."/>
            <person name="Conover J.L."/>
            <person name="Sanders W.S."/>
            <person name="Peterson D.G."/>
            <person name="Frelichowski J.E."/>
            <person name="Scheffler J.A."/>
            <person name="Scheffler B.E."/>
            <person name="Wendel J.F."/>
        </authorList>
    </citation>
    <scope>NUCLEOTIDE SEQUENCE [LARGE SCALE GENOMIC DNA]</scope>
    <source>
        <strain evidence="4">185</strain>
        <tissue evidence="4">Leaf</tissue>
    </source>
</reference>
<protein>
    <submittedName>
        <fullName evidence="4">Uncharacterized protein</fullName>
    </submittedName>
</protein>
<evidence type="ECO:0000313" key="4">
    <source>
        <dbReference type="EMBL" id="MBA0701984.1"/>
    </source>
</evidence>
<gene>
    <name evidence="4" type="ORF">Goari_020335</name>
</gene>
<feature type="compositionally biased region" description="Polar residues" evidence="3">
    <location>
        <begin position="354"/>
        <end position="372"/>
    </location>
</feature>
<dbReference type="PANTHER" id="PTHR22835:SF532">
    <property type="entry name" value="SERINE-RICH ADHESIN FOR PLATELETS-LIKE ISOFORM X1"/>
    <property type="match status" value="1"/>
</dbReference>
<feature type="region of interest" description="Disordered" evidence="3">
    <location>
        <begin position="1"/>
        <end position="372"/>
    </location>
</feature>
<accession>A0A7J8YSD5</accession>
<name>A0A7J8YSD5_GOSAI</name>
<organism evidence="4 5">
    <name type="scientific">Gossypium aridum</name>
    <name type="common">American cotton</name>
    <name type="synonym">Erioxylum aridum</name>
    <dbReference type="NCBI Taxonomy" id="34290"/>
    <lineage>
        <taxon>Eukaryota</taxon>
        <taxon>Viridiplantae</taxon>
        <taxon>Streptophyta</taxon>
        <taxon>Embryophyta</taxon>
        <taxon>Tracheophyta</taxon>
        <taxon>Spermatophyta</taxon>
        <taxon>Magnoliopsida</taxon>
        <taxon>eudicotyledons</taxon>
        <taxon>Gunneridae</taxon>
        <taxon>Pentapetalae</taxon>
        <taxon>rosids</taxon>
        <taxon>malvids</taxon>
        <taxon>Malvales</taxon>
        <taxon>Malvaceae</taxon>
        <taxon>Malvoideae</taxon>
        <taxon>Gossypium</taxon>
    </lineage>
</organism>
<feature type="compositionally biased region" description="Low complexity" evidence="3">
    <location>
        <begin position="1"/>
        <end position="310"/>
    </location>
</feature>
<proteinExistence type="inferred from homology"/>
<dbReference type="GO" id="GO:0016788">
    <property type="term" value="F:hydrolase activity, acting on ester bonds"/>
    <property type="evidence" value="ECO:0007669"/>
    <property type="project" value="InterPro"/>
</dbReference>
<evidence type="ECO:0000256" key="1">
    <source>
        <dbReference type="ARBA" id="ARBA00008668"/>
    </source>
</evidence>
<dbReference type="InterPro" id="IPR036514">
    <property type="entry name" value="SGNH_hydro_sf"/>
</dbReference>
<evidence type="ECO:0000256" key="3">
    <source>
        <dbReference type="SAM" id="MobiDB-lite"/>
    </source>
</evidence>
<comment type="similarity">
    <text evidence="1">Belongs to the 'GDSL' lipolytic enzyme family.</text>
</comment>